<keyword evidence="6" id="KW-0411">Iron-sulfur</keyword>
<dbReference type="SUPFAM" id="SSF55961">
    <property type="entry name" value="Bet v1-like"/>
    <property type="match status" value="1"/>
</dbReference>
<dbReference type="InterPro" id="IPR015879">
    <property type="entry name" value="Ring_hydroxy_dOase_asu_C_dom"/>
</dbReference>
<keyword evidence="4 8" id="KW-0560">Oxidoreductase</keyword>
<keyword evidence="3" id="KW-0479">Metal-binding</keyword>
<dbReference type="PANTHER" id="PTHR43756">
    <property type="entry name" value="CHOLINE MONOOXYGENASE, CHLOROPLASTIC"/>
    <property type="match status" value="1"/>
</dbReference>
<evidence type="ECO:0000256" key="6">
    <source>
        <dbReference type="ARBA" id="ARBA00023014"/>
    </source>
</evidence>
<sequence>MPSQVMPWDHSDPTTGHSMPAAYFYDAQVFEDEKQNIFMKCWHVVGHVNEFKGPGSYIVQEIFEQSVLVMSHTDGQIRAFHNACRHRGNRLLTERRGRIPAVLRCGYHSWCYGPDGALRSAPRTECLKDFDKALYGLKPVRLEIFAGFVYVTLDDNAKSVAEMAPGAEGEMRRFLPDLDNVRLVEEVDVVVHANWKVIQENSIEGYHFDLSGPVHKHLASLIDFSQYRLTPHGEWWTYMAPPNGGANKAYGLPIEGATWQTDWFFNIGLWPNTTFYCFPFTDMIGTFVMIPLEPEKSLLRFGYYAPIGRETPALTKAAIAWMNEELGPEDIALNVSNQKGLHSQGYIQGRYIIDTEHPNQSEHLVHHFHKLCYQAIRS</sequence>
<dbReference type="EC" id="1.14.13.-" evidence="8"/>
<dbReference type="CDD" id="cd03469">
    <property type="entry name" value="Rieske_RO_Alpha_N"/>
    <property type="match status" value="1"/>
</dbReference>
<dbReference type="Gene3D" id="3.90.380.10">
    <property type="entry name" value="Naphthalene 1,2-dioxygenase Alpha Subunit, Chain A, domain 1"/>
    <property type="match status" value="1"/>
</dbReference>
<comment type="caution">
    <text evidence="8">The sequence shown here is derived from an EMBL/GenBank/DDBJ whole genome shotgun (WGS) entry which is preliminary data.</text>
</comment>
<evidence type="ECO:0000259" key="7">
    <source>
        <dbReference type="PROSITE" id="PS51296"/>
    </source>
</evidence>
<evidence type="ECO:0000313" key="9">
    <source>
        <dbReference type="Proteomes" id="UP001271769"/>
    </source>
</evidence>
<feature type="domain" description="Rieske" evidence="7">
    <location>
        <begin position="42"/>
        <end position="151"/>
    </location>
</feature>
<dbReference type="InterPro" id="IPR036922">
    <property type="entry name" value="Rieske_2Fe-2S_sf"/>
</dbReference>
<dbReference type="PRINTS" id="PR00090">
    <property type="entry name" value="RNGDIOXGNASE"/>
</dbReference>
<keyword evidence="8" id="KW-0223">Dioxygenase</keyword>
<evidence type="ECO:0000256" key="1">
    <source>
        <dbReference type="ARBA" id="ARBA00001962"/>
    </source>
</evidence>
<dbReference type="PROSITE" id="PS51296">
    <property type="entry name" value="RIESKE"/>
    <property type="match status" value="1"/>
</dbReference>
<comment type="cofactor">
    <cofactor evidence="1">
        <name>Fe cation</name>
        <dbReference type="ChEBI" id="CHEBI:24875"/>
    </cofactor>
</comment>
<organism evidence="8 9">
    <name type="scientific">Dongia rigui</name>
    <dbReference type="NCBI Taxonomy" id="940149"/>
    <lineage>
        <taxon>Bacteria</taxon>
        <taxon>Pseudomonadati</taxon>
        <taxon>Pseudomonadota</taxon>
        <taxon>Alphaproteobacteria</taxon>
        <taxon>Rhodospirillales</taxon>
        <taxon>Dongiaceae</taxon>
        <taxon>Dongia</taxon>
    </lineage>
</organism>
<dbReference type="Gene3D" id="2.102.10.10">
    <property type="entry name" value="Rieske [2Fe-2S] iron-sulphur domain"/>
    <property type="match status" value="1"/>
</dbReference>
<keyword evidence="2" id="KW-0001">2Fe-2S</keyword>
<dbReference type="RefSeq" id="WP_320502231.1">
    <property type="nucleotide sequence ID" value="NZ_JAXCLX010000003.1"/>
</dbReference>
<dbReference type="Pfam" id="PF00355">
    <property type="entry name" value="Rieske"/>
    <property type="match status" value="1"/>
</dbReference>
<name>A0ABU5E2E0_9PROT</name>
<evidence type="ECO:0000256" key="2">
    <source>
        <dbReference type="ARBA" id="ARBA00022714"/>
    </source>
</evidence>
<reference evidence="8 9" key="1">
    <citation type="journal article" date="2013" name="Antonie Van Leeuwenhoek">
        <title>Dongia rigui sp. nov., isolated from freshwater of a large wetland in Korea.</title>
        <authorList>
            <person name="Baik K.S."/>
            <person name="Hwang Y.M."/>
            <person name="Choi J.S."/>
            <person name="Kwon J."/>
            <person name="Seong C.N."/>
        </authorList>
    </citation>
    <scope>NUCLEOTIDE SEQUENCE [LARGE SCALE GENOMIC DNA]</scope>
    <source>
        <strain evidence="8 9">04SU4-P</strain>
    </source>
</reference>
<dbReference type="PANTHER" id="PTHR43756:SF5">
    <property type="entry name" value="CHOLINE MONOOXYGENASE, CHLOROPLASTIC"/>
    <property type="match status" value="1"/>
</dbReference>
<evidence type="ECO:0000256" key="4">
    <source>
        <dbReference type="ARBA" id="ARBA00023002"/>
    </source>
</evidence>
<keyword evidence="5" id="KW-0408">Iron</keyword>
<dbReference type="SUPFAM" id="SSF50022">
    <property type="entry name" value="ISP domain"/>
    <property type="match status" value="1"/>
</dbReference>
<accession>A0ABU5E2E0</accession>
<evidence type="ECO:0000256" key="5">
    <source>
        <dbReference type="ARBA" id="ARBA00023004"/>
    </source>
</evidence>
<evidence type="ECO:0000256" key="3">
    <source>
        <dbReference type="ARBA" id="ARBA00022723"/>
    </source>
</evidence>
<dbReference type="Pfam" id="PF00848">
    <property type="entry name" value="Ring_hydroxyl_A"/>
    <property type="match status" value="1"/>
</dbReference>
<keyword evidence="9" id="KW-1185">Reference proteome</keyword>
<dbReference type="EMBL" id="JAXCLX010000003">
    <property type="protein sequence ID" value="MDY0873758.1"/>
    <property type="molecule type" value="Genomic_DNA"/>
</dbReference>
<gene>
    <name evidence="8" type="ORF">SMD31_17590</name>
</gene>
<proteinExistence type="predicted"/>
<dbReference type="GO" id="GO:0051213">
    <property type="term" value="F:dioxygenase activity"/>
    <property type="evidence" value="ECO:0007669"/>
    <property type="project" value="UniProtKB-KW"/>
</dbReference>
<evidence type="ECO:0000313" key="8">
    <source>
        <dbReference type="EMBL" id="MDY0873758.1"/>
    </source>
</evidence>
<dbReference type="Proteomes" id="UP001271769">
    <property type="component" value="Unassembled WGS sequence"/>
</dbReference>
<protein>
    <submittedName>
        <fullName evidence="8">Aromatic ring-hydroxylating dioxygenase subunit alpha</fullName>
        <ecNumber evidence="8">1.14.13.-</ecNumber>
    </submittedName>
</protein>
<dbReference type="InterPro" id="IPR017941">
    <property type="entry name" value="Rieske_2Fe-2S"/>
</dbReference>
<dbReference type="InterPro" id="IPR001663">
    <property type="entry name" value="Rng_hydr_dOase-A"/>
</dbReference>